<keyword evidence="1" id="KW-1133">Transmembrane helix</keyword>
<evidence type="ECO:0000256" key="1">
    <source>
        <dbReference type="SAM" id="Phobius"/>
    </source>
</evidence>
<feature type="transmembrane region" description="Helical" evidence="1">
    <location>
        <begin position="152"/>
        <end position="173"/>
    </location>
</feature>
<dbReference type="Proteomes" id="UP000279284">
    <property type="component" value="Chromosome"/>
</dbReference>
<gene>
    <name evidence="2" type="ORF">NCTC10296_00470</name>
</gene>
<proteinExistence type="predicted"/>
<keyword evidence="1" id="KW-0472">Membrane</keyword>
<reference evidence="2 3" key="1">
    <citation type="submission" date="2018-12" db="EMBL/GenBank/DDBJ databases">
        <authorList>
            <consortium name="Pathogen Informatics"/>
        </authorList>
    </citation>
    <scope>NUCLEOTIDE SEQUENCE [LARGE SCALE GENOMIC DNA]</scope>
    <source>
        <strain evidence="2 3">NCTC10296</strain>
    </source>
</reference>
<dbReference type="KEGG" id="nci:NCTC10296_00470"/>
<name>A0A3S4SKS0_9NEIS</name>
<evidence type="ECO:0000313" key="3">
    <source>
        <dbReference type="Proteomes" id="UP000279284"/>
    </source>
</evidence>
<protein>
    <submittedName>
        <fullName evidence="2">Uncharacterized protein</fullName>
    </submittedName>
</protein>
<evidence type="ECO:0000313" key="2">
    <source>
        <dbReference type="EMBL" id="VEE99684.1"/>
    </source>
</evidence>
<feature type="transmembrane region" description="Helical" evidence="1">
    <location>
        <begin position="20"/>
        <end position="41"/>
    </location>
</feature>
<sequence length="185" mass="21506">MNRICVRLCNRLQFDNPGKLALCWLFCAVFFDIFCMGLLEVKPIFGIYDRQEILMENVSVEVVGRPYEKLLLISDAINEYQGSCVGLNYSVCEPYFNAALSARELKYIKMSDRSGFVLYMRFANPLNDADVIIDNVKHKEEIEMRYKRTNRYILYLLLISNLLPAFFAALWVFKKYCCDGKPNTA</sequence>
<accession>A0A3S4SKS0</accession>
<dbReference type="AlphaFoldDB" id="A0A3S4SKS0"/>
<keyword evidence="3" id="KW-1185">Reference proteome</keyword>
<organism evidence="2 3">
    <name type="scientific">Neisseria canis</name>
    <dbReference type="NCBI Taxonomy" id="493"/>
    <lineage>
        <taxon>Bacteria</taxon>
        <taxon>Pseudomonadati</taxon>
        <taxon>Pseudomonadota</taxon>
        <taxon>Betaproteobacteria</taxon>
        <taxon>Neisseriales</taxon>
        <taxon>Neisseriaceae</taxon>
        <taxon>Neisseria</taxon>
    </lineage>
</organism>
<dbReference type="STRING" id="493.BWD07_07960"/>
<keyword evidence="1" id="KW-0812">Transmembrane</keyword>
<dbReference type="EMBL" id="LR134313">
    <property type="protein sequence ID" value="VEE99684.1"/>
    <property type="molecule type" value="Genomic_DNA"/>
</dbReference>